<keyword evidence="1" id="KW-0472">Membrane</keyword>
<feature type="transmembrane region" description="Helical" evidence="1">
    <location>
        <begin position="79"/>
        <end position="99"/>
    </location>
</feature>
<dbReference type="RefSeq" id="WP_121202886.1">
    <property type="nucleotide sequence ID" value="NZ_RBZP01000001.1"/>
</dbReference>
<organism evidence="2 3">
    <name type="scientific">Oceanobacillus halophilus</name>
    <dbReference type="NCBI Taxonomy" id="930130"/>
    <lineage>
        <taxon>Bacteria</taxon>
        <taxon>Bacillati</taxon>
        <taxon>Bacillota</taxon>
        <taxon>Bacilli</taxon>
        <taxon>Bacillales</taxon>
        <taxon>Bacillaceae</taxon>
        <taxon>Oceanobacillus</taxon>
    </lineage>
</organism>
<feature type="transmembrane region" description="Helical" evidence="1">
    <location>
        <begin position="53"/>
        <end position="73"/>
    </location>
</feature>
<name>A0A495AD68_9BACI</name>
<dbReference type="OrthoDB" id="2380880at2"/>
<comment type="caution">
    <text evidence="2">The sequence shown here is derived from an EMBL/GenBank/DDBJ whole genome shotgun (WGS) entry which is preliminary data.</text>
</comment>
<dbReference type="EMBL" id="RBZP01000001">
    <property type="protein sequence ID" value="RKQ37812.1"/>
    <property type="molecule type" value="Genomic_DNA"/>
</dbReference>
<protein>
    <submittedName>
        <fullName evidence="2">Uncharacterized protein</fullName>
    </submittedName>
</protein>
<proteinExistence type="predicted"/>
<feature type="transmembrane region" description="Helical" evidence="1">
    <location>
        <begin position="106"/>
        <end position="128"/>
    </location>
</feature>
<keyword evidence="3" id="KW-1185">Reference proteome</keyword>
<dbReference type="AlphaFoldDB" id="A0A495AD68"/>
<evidence type="ECO:0000313" key="3">
    <source>
        <dbReference type="Proteomes" id="UP000269301"/>
    </source>
</evidence>
<keyword evidence="1" id="KW-0812">Transmembrane</keyword>
<reference evidence="2 3" key="1">
    <citation type="journal article" date="2016" name="Int. J. Syst. Evol. Microbiol.">
        <title>Oceanobacillus halophilus sp. nov., a novel moderately halophilic bacterium from a hypersaline lake.</title>
        <authorList>
            <person name="Amoozegar M.A."/>
            <person name="Bagheri M."/>
            <person name="Makhdoumi A."/>
            <person name="Nikou M.M."/>
            <person name="Fazeli S.A.S."/>
            <person name="Schumann P."/>
            <person name="Sproer C."/>
            <person name="Sanchez-Porro C."/>
            <person name="Ventosa A."/>
        </authorList>
    </citation>
    <scope>NUCLEOTIDE SEQUENCE [LARGE SCALE GENOMIC DNA]</scope>
    <source>
        <strain evidence="2 3">DSM 23996</strain>
    </source>
</reference>
<keyword evidence="1" id="KW-1133">Transmembrane helix</keyword>
<gene>
    <name evidence="2" type="ORF">D8M06_03165</name>
</gene>
<sequence>MSDNRIATIVKEIEYWKDHKLLPEQYCDFLLALYTNGEGEPTNKKRSVRKVNIIIQILLLVVLLPFSFLVVYFTKFPELLQLGILSLFICYSIWSYIYWKRYSSTIYHISLIITLSLVLLFSLFIVNLFSNNNYLIFGVILLNFVLWLLLSERMHIKYLKYTSIFGVLFAIFYIVL</sequence>
<feature type="transmembrane region" description="Helical" evidence="1">
    <location>
        <begin position="158"/>
        <end position="175"/>
    </location>
</feature>
<feature type="transmembrane region" description="Helical" evidence="1">
    <location>
        <begin position="134"/>
        <end position="151"/>
    </location>
</feature>
<accession>A0A495AD68</accession>
<dbReference type="Proteomes" id="UP000269301">
    <property type="component" value="Unassembled WGS sequence"/>
</dbReference>
<evidence type="ECO:0000313" key="2">
    <source>
        <dbReference type="EMBL" id="RKQ37812.1"/>
    </source>
</evidence>
<evidence type="ECO:0000256" key="1">
    <source>
        <dbReference type="SAM" id="Phobius"/>
    </source>
</evidence>